<evidence type="ECO:0000256" key="6">
    <source>
        <dbReference type="ARBA" id="ARBA00022970"/>
    </source>
</evidence>
<comment type="subcellular location">
    <subcellularLocation>
        <location evidence="1 9">Cell membrane</location>
        <topology evidence="1 9">Multi-pass membrane protein</topology>
    </subcellularLocation>
</comment>
<keyword evidence="4" id="KW-1003">Cell membrane</keyword>
<dbReference type="Gene3D" id="1.10.3720.10">
    <property type="entry name" value="MetI-like"/>
    <property type="match status" value="1"/>
</dbReference>
<dbReference type="InterPro" id="IPR001320">
    <property type="entry name" value="Iontro_rcpt_C"/>
</dbReference>
<dbReference type="GO" id="GO:0015276">
    <property type="term" value="F:ligand-gated monoatomic ion channel activity"/>
    <property type="evidence" value="ECO:0007669"/>
    <property type="project" value="InterPro"/>
</dbReference>
<accession>A0A2P7MSF5</accession>
<protein>
    <submittedName>
        <fullName evidence="12">ABC transporter substrate-binding protein</fullName>
    </submittedName>
</protein>
<evidence type="ECO:0000259" key="11">
    <source>
        <dbReference type="PROSITE" id="PS50928"/>
    </source>
</evidence>
<feature type="chain" id="PRO_5015156367" evidence="10">
    <location>
        <begin position="30"/>
        <end position="490"/>
    </location>
</feature>
<evidence type="ECO:0000256" key="2">
    <source>
        <dbReference type="ARBA" id="ARBA00010072"/>
    </source>
</evidence>
<dbReference type="Gene3D" id="3.40.190.10">
    <property type="entry name" value="Periplasmic binding protein-like II"/>
    <property type="match status" value="2"/>
</dbReference>
<dbReference type="GO" id="GO:0006865">
    <property type="term" value="P:amino acid transport"/>
    <property type="evidence" value="ECO:0007669"/>
    <property type="project" value="UniProtKB-KW"/>
</dbReference>
<dbReference type="PROSITE" id="PS50928">
    <property type="entry name" value="ABC_TM1"/>
    <property type="match status" value="1"/>
</dbReference>
<dbReference type="PANTHER" id="PTHR30614:SF20">
    <property type="entry name" value="GLUTAMINE TRANSPORT SYSTEM PERMEASE PROTEIN GLNP"/>
    <property type="match status" value="1"/>
</dbReference>
<keyword evidence="7 9" id="KW-1133">Transmembrane helix</keyword>
<feature type="signal peptide" evidence="10">
    <location>
        <begin position="1"/>
        <end position="29"/>
    </location>
</feature>
<evidence type="ECO:0000256" key="10">
    <source>
        <dbReference type="SAM" id="SignalP"/>
    </source>
</evidence>
<evidence type="ECO:0000256" key="7">
    <source>
        <dbReference type="ARBA" id="ARBA00022989"/>
    </source>
</evidence>
<sequence length="490" mass="51919">MPASRRRSAKLLLSLVMALVVGLAIPAGATPTWTVGTDPTYAPFGMTDGASGELRGFDIELIEAIAKRTGHPLKLTALPFDGLIPALQAGNLDLAISAMTITAERAETVDFSRPYFAAGLGIVVRRGTRGIANLKDLEGRTIAVQIGSTGAKAMAAVPGAKLSTFDSGPLALQELLNGHVEAYVNDLPATLYAIETAGLDGIEIAGKPLTSDFYGIAFPKGSDLREAVNKGLGQVLADGSYARIYERWFGQSPPALPQRAPALDSRSDSAGLDGVQLLRNLIRGAGVTLALTLCSFGLGLIGAGLVAAGLLGANTMMQRCCRIYVDFFRGTPILVQLFVIYFGVPALARQMGLELQLDRFAAAVLALGLNGAAYLAETIRAGINSIDRGQWEASRALGLKPLTALQLVILPQALQRVLPSLANEFITLIKDTSLAAVIGFDELFRQGQLVVATSYRAFEVYLAVALVYLMMTTTASLLFKQLERRLSLPA</sequence>
<reference evidence="12 13" key="1">
    <citation type="journal article" date="2018" name="Environ. Microbiol.">
        <title>Ecological and genomic features of two widespread freshwater picocyanobacteria.</title>
        <authorList>
            <person name="Cabello-Yeves P.J."/>
            <person name="Picazo A."/>
            <person name="Camacho A."/>
            <person name="Callieri C."/>
            <person name="Rosselli R."/>
            <person name="Roda-Garcia J.J."/>
            <person name="Coutinho F.H."/>
            <person name="Rodriguez-Valera F."/>
        </authorList>
    </citation>
    <scope>NUCLEOTIDE SEQUENCE [LARGE SCALE GENOMIC DNA]</scope>
    <source>
        <strain evidence="12 13">Tous</strain>
    </source>
</reference>
<evidence type="ECO:0000313" key="12">
    <source>
        <dbReference type="EMBL" id="PSJ04131.1"/>
    </source>
</evidence>
<name>A0A2P7MSF5_9CYAN</name>
<evidence type="ECO:0000256" key="4">
    <source>
        <dbReference type="ARBA" id="ARBA00022475"/>
    </source>
</evidence>
<comment type="similarity">
    <text evidence="2">Belongs to the binding-protein-dependent transport system permease family. HisMQ subfamily.</text>
</comment>
<keyword evidence="10" id="KW-0732">Signal</keyword>
<evidence type="ECO:0000313" key="13">
    <source>
        <dbReference type="Proteomes" id="UP000243002"/>
    </source>
</evidence>
<feature type="transmembrane region" description="Helical" evidence="9">
    <location>
        <begin position="323"/>
        <end position="348"/>
    </location>
</feature>
<dbReference type="SMART" id="SM00062">
    <property type="entry name" value="PBPb"/>
    <property type="match status" value="1"/>
</dbReference>
<keyword evidence="13" id="KW-1185">Reference proteome</keyword>
<dbReference type="RefSeq" id="WP_106632874.1">
    <property type="nucleotide sequence ID" value="NZ_PXXO01000015.1"/>
</dbReference>
<dbReference type="InterPro" id="IPR010065">
    <property type="entry name" value="AA_ABC_transptr_permease_3TM"/>
</dbReference>
<dbReference type="PANTHER" id="PTHR30614">
    <property type="entry name" value="MEMBRANE COMPONENT OF AMINO ACID ABC TRANSPORTER"/>
    <property type="match status" value="1"/>
</dbReference>
<evidence type="ECO:0000256" key="9">
    <source>
        <dbReference type="RuleBase" id="RU363032"/>
    </source>
</evidence>
<feature type="domain" description="ABC transmembrane type-1" evidence="11">
    <location>
        <begin position="285"/>
        <end position="479"/>
    </location>
</feature>
<dbReference type="InterPro" id="IPR043429">
    <property type="entry name" value="ArtM/GltK/GlnP/TcyL/YhdX-like"/>
</dbReference>
<keyword evidence="6" id="KW-0029">Amino-acid transport</keyword>
<evidence type="ECO:0000256" key="3">
    <source>
        <dbReference type="ARBA" id="ARBA00022448"/>
    </source>
</evidence>
<dbReference type="InterPro" id="IPR000515">
    <property type="entry name" value="MetI-like"/>
</dbReference>
<dbReference type="FunFam" id="1.10.3720.10:FF:000033">
    <property type="entry name" value="Polar amino acid ABC transporter permease"/>
    <property type="match status" value="1"/>
</dbReference>
<evidence type="ECO:0000256" key="8">
    <source>
        <dbReference type="ARBA" id="ARBA00023136"/>
    </source>
</evidence>
<dbReference type="SUPFAM" id="SSF161098">
    <property type="entry name" value="MetI-like"/>
    <property type="match status" value="1"/>
</dbReference>
<dbReference type="CDD" id="cd06261">
    <property type="entry name" value="TM_PBP2"/>
    <property type="match status" value="1"/>
</dbReference>
<evidence type="ECO:0000256" key="5">
    <source>
        <dbReference type="ARBA" id="ARBA00022692"/>
    </source>
</evidence>
<comment type="caution">
    <text evidence="12">The sequence shown here is derived from an EMBL/GenBank/DDBJ whole genome shotgun (WGS) entry which is preliminary data.</text>
</comment>
<keyword evidence="3 9" id="KW-0813">Transport</keyword>
<dbReference type="Pfam" id="PF00528">
    <property type="entry name" value="BPD_transp_1"/>
    <property type="match status" value="1"/>
</dbReference>
<proteinExistence type="inferred from homology"/>
<dbReference type="AlphaFoldDB" id="A0A2P7MSF5"/>
<dbReference type="InterPro" id="IPR001638">
    <property type="entry name" value="Solute-binding_3/MltF_N"/>
</dbReference>
<dbReference type="Pfam" id="PF00497">
    <property type="entry name" value="SBP_bac_3"/>
    <property type="match status" value="1"/>
</dbReference>
<organism evidence="12 13">
    <name type="scientific">Cyanobium usitatum str. Tous</name>
    <dbReference type="NCBI Taxonomy" id="2116684"/>
    <lineage>
        <taxon>Bacteria</taxon>
        <taxon>Bacillati</taxon>
        <taxon>Cyanobacteriota</taxon>
        <taxon>Cyanophyceae</taxon>
        <taxon>Synechococcales</taxon>
        <taxon>Prochlorococcaceae</taxon>
        <taxon>Cyanobium</taxon>
    </lineage>
</organism>
<feature type="transmembrane region" description="Helical" evidence="9">
    <location>
        <begin position="360"/>
        <end position="376"/>
    </location>
</feature>
<dbReference type="SMART" id="SM00079">
    <property type="entry name" value="PBPe"/>
    <property type="match status" value="1"/>
</dbReference>
<dbReference type="InterPro" id="IPR035906">
    <property type="entry name" value="MetI-like_sf"/>
</dbReference>
<gene>
    <name evidence="12" type="ORF">C7K55_11500</name>
</gene>
<keyword evidence="8 9" id="KW-0472">Membrane</keyword>
<dbReference type="CDD" id="cd13624">
    <property type="entry name" value="PBP2_Arg_Lys_His"/>
    <property type="match status" value="1"/>
</dbReference>
<dbReference type="OrthoDB" id="9799090at2"/>
<dbReference type="GO" id="GO:0043190">
    <property type="term" value="C:ATP-binding cassette (ABC) transporter complex"/>
    <property type="evidence" value="ECO:0007669"/>
    <property type="project" value="InterPro"/>
</dbReference>
<dbReference type="NCBIfam" id="TIGR01726">
    <property type="entry name" value="HEQRo_perm_3TM"/>
    <property type="match status" value="1"/>
</dbReference>
<feature type="transmembrane region" description="Helical" evidence="9">
    <location>
        <begin position="460"/>
        <end position="479"/>
    </location>
</feature>
<dbReference type="SUPFAM" id="SSF53850">
    <property type="entry name" value="Periplasmic binding protein-like II"/>
    <property type="match status" value="1"/>
</dbReference>
<keyword evidence="5 9" id="KW-0812">Transmembrane</keyword>
<dbReference type="Proteomes" id="UP000243002">
    <property type="component" value="Unassembled WGS sequence"/>
</dbReference>
<evidence type="ECO:0000256" key="1">
    <source>
        <dbReference type="ARBA" id="ARBA00004651"/>
    </source>
</evidence>
<feature type="transmembrane region" description="Helical" evidence="9">
    <location>
        <begin position="289"/>
        <end position="311"/>
    </location>
</feature>
<dbReference type="EMBL" id="PXXO01000015">
    <property type="protein sequence ID" value="PSJ04131.1"/>
    <property type="molecule type" value="Genomic_DNA"/>
</dbReference>